<dbReference type="OrthoDB" id="574706at2"/>
<name>A0A4R3MU91_9BACI</name>
<dbReference type="EMBL" id="SMAN01000017">
    <property type="protein sequence ID" value="TCT19665.1"/>
    <property type="molecule type" value="Genomic_DNA"/>
</dbReference>
<feature type="signal peptide" evidence="2">
    <location>
        <begin position="1"/>
        <end position="24"/>
    </location>
</feature>
<organism evidence="3 4">
    <name type="scientific">Melghiribacillus thermohalophilus</name>
    <dbReference type="NCBI Taxonomy" id="1324956"/>
    <lineage>
        <taxon>Bacteria</taxon>
        <taxon>Bacillati</taxon>
        <taxon>Bacillota</taxon>
        <taxon>Bacilli</taxon>
        <taxon>Bacillales</taxon>
        <taxon>Bacillaceae</taxon>
        <taxon>Melghiribacillus</taxon>
    </lineage>
</organism>
<proteinExistence type="predicted"/>
<protein>
    <recommendedName>
        <fullName evidence="5">YusW-like protein</fullName>
    </recommendedName>
</protein>
<evidence type="ECO:0008006" key="5">
    <source>
        <dbReference type="Google" id="ProtNLM"/>
    </source>
</evidence>
<dbReference type="Proteomes" id="UP000294650">
    <property type="component" value="Unassembled WGS sequence"/>
</dbReference>
<keyword evidence="4" id="KW-1185">Reference proteome</keyword>
<comment type="caution">
    <text evidence="3">The sequence shown here is derived from an EMBL/GenBank/DDBJ whole genome shotgun (WGS) entry which is preliminary data.</text>
</comment>
<dbReference type="AlphaFoldDB" id="A0A4R3MU91"/>
<evidence type="ECO:0000313" key="4">
    <source>
        <dbReference type="Proteomes" id="UP000294650"/>
    </source>
</evidence>
<sequence>MKRFLFGNLVVLAAVMLFISGCSDDEGDSQSQNADPDQSEEQSGEGSSSGGDQNQKGDPDSDEDKSADPDEPVSNNDGNSPSGKSGQQDEEPSNGRGEDSNPGSEGSNITTEDAVKLVQEHLQIENNTEINIEFDRMDQNDYMIHVYEIVESTAGLHIPLL</sequence>
<feature type="compositionally biased region" description="Polar residues" evidence="1">
    <location>
        <begin position="73"/>
        <end position="86"/>
    </location>
</feature>
<evidence type="ECO:0000256" key="2">
    <source>
        <dbReference type="SAM" id="SignalP"/>
    </source>
</evidence>
<reference evidence="3 4" key="1">
    <citation type="submission" date="2019-03" db="EMBL/GenBank/DDBJ databases">
        <title>Genomic Encyclopedia of Type Strains, Phase IV (KMG-IV): sequencing the most valuable type-strain genomes for metagenomic binning, comparative biology and taxonomic classification.</title>
        <authorList>
            <person name="Goeker M."/>
        </authorList>
    </citation>
    <scope>NUCLEOTIDE SEQUENCE [LARGE SCALE GENOMIC DNA]</scope>
    <source>
        <strain evidence="3 4">DSM 25894</strain>
    </source>
</reference>
<dbReference type="RefSeq" id="WP_132372414.1">
    <property type="nucleotide sequence ID" value="NZ_SMAN01000017.1"/>
</dbReference>
<evidence type="ECO:0000256" key="1">
    <source>
        <dbReference type="SAM" id="MobiDB-lite"/>
    </source>
</evidence>
<feature type="compositionally biased region" description="Basic and acidic residues" evidence="1">
    <location>
        <begin position="55"/>
        <end position="68"/>
    </location>
</feature>
<feature type="region of interest" description="Disordered" evidence="1">
    <location>
        <begin position="23"/>
        <end position="109"/>
    </location>
</feature>
<evidence type="ECO:0000313" key="3">
    <source>
        <dbReference type="EMBL" id="TCT19665.1"/>
    </source>
</evidence>
<accession>A0A4R3MU91</accession>
<keyword evidence="2" id="KW-0732">Signal</keyword>
<dbReference type="PROSITE" id="PS51257">
    <property type="entry name" value="PROKAR_LIPOPROTEIN"/>
    <property type="match status" value="1"/>
</dbReference>
<feature type="compositionally biased region" description="Low complexity" evidence="1">
    <location>
        <begin position="44"/>
        <end position="53"/>
    </location>
</feature>
<feature type="chain" id="PRO_5038568550" description="YusW-like protein" evidence="2">
    <location>
        <begin position="25"/>
        <end position="161"/>
    </location>
</feature>
<gene>
    <name evidence="3" type="ORF">EDD68_11759</name>
</gene>